<reference evidence="1" key="1">
    <citation type="submission" date="2020-04" db="EMBL/GenBank/DDBJ databases">
        <authorList>
            <person name="Chiriac C."/>
            <person name="Salcher M."/>
            <person name="Ghai R."/>
            <person name="Kavagutti S V."/>
        </authorList>
    </citation>
    <scope>NUCLEOTIDE SEQUENCE</scope>
</reference>
<name>A0A6J5L1B8_9CAUD</name>
<gene>
    <name evidence="1" type="ORF">UFOVP75_190</name>
</gene>
<protein>
    <submittedName>
        <fullName evidence="1">Uncharacterized protein</fullName>
    </submittedName>
</protein>
<dbReference type="EMBL" id="LR796209">
    <property type="protein sequence ID" value="CAB4127425.1"/>
    <property type="molecule type" value="Genomic_DNA"/>
</dbReference>
<evidence type="ECO:0000313" key="1">
    <source>
        <dbReference type="EMBL" id="CAB4127425.1"/>
    </source>
</evidence>
<sequence length="211" mass="23190">MAGHIADSKSISWCSPLWVTDAAKAVFGGGGIDLDPCANAGSIRRTGAYYNYTLPDNDGLVDSWEAVDGVAIQSIYVNPPFGSYYMNLLTKHIVMGKEYRQMVEEGHDMKAYKKLGIEDWRKRCAEVAAKGIEIIHLGPANVETIPFQDYIEGTAQAIAYPRGRLYYEEVDSDGAILQTGPAPMASAIVYWGENPQTFKDAYLPFGSVHIL</sequence>
<proteinExistence type="predicted"/>
<organism evidence="1">
    <name type="scientific">uncultured Caudovirales phage</name>
    <dbReference type="NCBI Taxonomy" id="2100421"/>
    <lineage>
        <taxon>Viruses</taxon>
        <taxon>Duplodnaviria</taxon>
        <taxon>Heunggongvirae</taxon>
        <taxon>Uroviricota</taxon>
        <taxon>Caudoviricetes</taxon>
        <taxon>Peduoviridae</taxon>
        <taxon>Maltschvirus</taxon>
        <taxon>Maltschvirus maltsch</taxon>
    </lineage>
</organism>
<accession>A0A6J5L1B8</accession>